<evidence type="ECO:0000256" key="6">
    <source>
        <dbReference type="SAM" id="MobiDB-lite"/>
    </source>
</evidence>
<feature type="transmembrane region" description="Helical" evidence="7">
    <location>
        <begin position="630"/>
        <end position="652"/>
    </location>
</feature>
<keyword evidence="3 7" id="KW-0812">Transmembrane</keyword>
<dbReference type="OrthoDB" id="1936208at2759"/>
<dbReference type="EMBL" id="LR901059">
    <property type="protein sequence ID" value="CAD7247691.1"/>
    <property type="molecule type" value="Genomic_DNA"/>
</dbReference>
<keyword evidence="10" id="KW-1185">Reference proteome</keyword>
<evidence type="ECO:0000256" key="2">
    <source>
        <dbReference type="ARBA" id="ARBA00006510"/>
    </source>
</evidence>
<feature type="transmembrane region" description="Helical" evidence="7">
    <location>
        <begin position="295"/>
        <end position="317"/>
    </location>
</feature>
<feature type="transmembrane region" description="Helical" evidence="7">
    <location>
        <begin position="687"/>
        <end position="712"/>
    </location>
</feature>
<dbReference type="EMBL" id="CAJPEV010001542">
    <property type="protein sequence ID" value="CAG0893214.1"/>
    <property type="molecule type" value="Genomic_DNA"/>
</dbReference>
<evidence type="ECO:0000256" key="4">
    <source>
        <dbReference type="ARBA" id="ARBA00022989"/>
    </source>
</evidence>
<feature type="compositionally biased region" description="Basic and acidic residues" evidence="6">
    <location>
        <begin position="41"/>
        <end position="52"/>
    </location>
</feature>
<reference evidence="9" key="1">
    <citation type="submission" date="2020-11" db="EMBL/GenBank/DDBJ databases">
        <authorList>
            <person name="Tran Van P."/>
        </authorList>
    </citation>
    <scope>NUCLEOTIDE SEQUENCE</scope>
</reference>
<evidence type="ECO:0000259" key="8">
    <source>
        <dbReference type="Pfam" id="PF07810"/>
    </source>
</evidence>
<evidence type="ECO:0000313" key="10">
    <source>
        <dbReference type="Proteomes" id="UP000677054"/>
    </source>
</evidence>
<gene>
    <name evidence="9" type="ORF">DSTB1V02_LOCUS7516</name>
</gene>
<name>A0A7R9A7S1_9CRUS</name>
<dbReference type="Proteomes" id="UP000677054">
    <property type="component" value="Unassembled WGS sequence"/>
</dbReference>
<feature type="domain" description="TMC" evidence="8">
    <location>
        <begin position="516"/>
        <end position="626"/>
    </location>
</feature>
<dbReference type="Pfam" id="PF07810">
    <property type="entry name" value="TMC"/>
    <property type="match status" value="1"/>
</dbReference>
<dbReference type="GO" id="GO:0005886">
    <property type="term" value="C:plasma membrane"/>
    <property type="evidence" value="ECO:0007669"/>
    <property type="project" value="InterPro"/>
</dbReference>
<dbReference type="PANTHER" id="PTHR23302:SF24">
    <property type="entry name" value="TMC DOMAIN-CONTAINING PROTEIN"/>
    <property type="match status" value="1"/>
</dbReference>
<feature type="transmembrane region" description="Helical" evidence="7">
    <location>
        <begin position="603"/>
        <end position="623"/>
    </location>
</feature>
<feature type="transmembrane region" description="Helical" evidence="7">
    <location>
        <begin position="200"/>
        <end position="222"/>
    </location>
</feature>
<feature type="transmembrane region" description="Helical" evidence="7">
    <location>
        <begin position="435"/>
        <end position="456"/>
    </location>
</feature>
<feature type="compositionally biased region" description="Basic and acidic residues" evidence="6">
    <location>
        <begin position="13"/>
        <end position="31"/>
    </location>
</feature>
<evidence type="ECO:0000313" key="9">
    <source>
        <dbReference type="EMBL" id="CAD7247691.1"/>
    </source>
</evidence>
<dbReference type="GO" id="GO:0008381">
    <property type="term" value="F:mechanosensitive monoatomic ion channel activity"/>
    <property type="evidence" value="ECO:0007669"/>
    <property type="project" value="TreeGrafter"/>
</dbReference>
<dbReference type="InterPro" id="IPR038900">
    <property type="entry name" value="TMC"/>
</dbReference>
<dbReference type="PANTHER" id="PTHR23302">
    <property type="entry name" value="TRANSMEMBRANE CHANNEL-RELATED"/>
    <property type="match status" value="1"/>
</dbReference>
<feature type="transmembrane region" description="Helical" evidence="7">
    <location>
        <begin position="385"/>
        <end position="415"/>
    </location>
</feature>
<feature type="transmembrane region" description="Helical" evidence="7">
    <location>
        <begin position="468"/>
        <end position="493"/>
    </location>
</feature>
<accession>A0A7R9A7S1</accession>
<feature type="transmembrane region" description="Helical" evidence="7">
    <location>
        <begin position="576"/>
        <end position="597"/>
    </location>
</feature>
<evidence type="ECO:0000256" key="5">
    <source>
        <dbReference type="ARBA" id="ARBA00023136"/>
    </source>
</evidence>
<comment type="subcellular location">
    <subcellularLocation>
        <location evidence="1">Membrane</location>
        <topology evidence="1">Multi-pass membrane protein</topology>
    </subcellularLocation>
</comment>
<keyword evidence="4 7" id="KW-1133">Transmembrane helix</keyword>
<organism evidence="9">
    <name type="scientific">Darwinula stevensoni</name>
    <dbReference type="NCBI Taxonomy" id="69355"/>
    <lineage>
        <taxon>Eukaryota</taxon>
        <taxon>Metazoa</taxon>
        <taxon>Ecdysozoa</taxon>
        <taxon>Arthropoda</taxon>
        <taxon>Crustacea</taxon>
        <taxon>Oligostraca</taxon>
        <taxon>Ostracoda</taxon>
        <taxon>Podocopa</taxon>
        <taxon>Podocopida</taxon>
        <taxon>Darwinulocopina</taxon>
        <taxon>Darwinuloidea</taxon>
        <taxon>Darwinulidae</taxon>
        <taxon>Darwinula</taxon>
    </lineage>
</organism>
<comment type="similarity">
    <text evidence="2">Belongs to the TMC family.</text>
</comment>
<evidence type="ECO:0000256" key="1">
    <source>
        <dbReference type="ARBA" id="ARBA00004141"/>
    </source>
</evidence>
<evidence type="ECO:0000256" key="7">
    <source>
        <dbReference type="SAM" id="Phobius"/>
    </source>
</evidence>
<feature type="region of interest" description="Disordered" evidence="6">
    <location>
        <begin position="1"/>
        <end position="71"/>
    </location>
</feature>
<dbReference type="AlphaFoldDB" id="A0A7R9A7S1"/>
<keyword evidence="5 7" id="KW-0472">Membrane</keyword>
<feature type="transmembrane region" description="Helical" evidence="7">
    <location>
        <begin position="525"/>
        <end position="545"/>
    </location>
</feature>
<dbReference type="InterPro" id="IPR012496">
    <property type="entry name" value="TMC_dom"/>
</dbReference>
<proteinExistence type="inferred from homology"/>
<protein>
    <recommendedName>
        <fullName evidence="8">TMC domain-containing protein</fullName>
    </recommendedName>
</protein>
<evidence type="ECO:0000256" key="3">
    <source>
        <dbReference type="ARBA" id="ARBA00022692"/>
    </source>
</evidence>
<sequence length="759" mass="87069">MMVRERERRRKREGSGGRGKPEGWEEARGEFYQEAYSDNSTGRRETGKRPSQDDVEAMLPSRQPGATVRRKNVRRASLYKTGVNRRQSPTAELNYETLPDLSGEDVTNEADVWEQLQGIKSMALPMARKREHQRKIKSKFHILKSSGFQGFSLQGRKARQNLALRFQEQKHWVTPFHSSLRQIEGHYGTGIVSYFVFLRWLLLLNVLLGVLVVIFIMVPVAVVQDDQYTTPNATDCSKQYIDEVEKYKEGEDLLDKVSDAVKGTGWLERTYLFYGFYPNIYLNIVGSELTYNFPLAYMGTVFFIFLLTFLLIVHSAAKGFQESLMISKGSFNEYCNIFFAGWDFCIFDKSAALTKKRGIMNEVKSLISAERLRESIRRRTKWQRIALYLIRICMSLVALGILGGCGFLIFVSAGYSLDKLSNSTDEKTIDGIPTIFYSYLPTFVITMLNMVIPMFFSSTIRVEKYAPLTVIKVLLIRTLAVRISSIFFLLVSFHSMIKCTLPDNGCVDESCKTPLCWETYVGQQMYRLVLFDFIIRAITLCLLALPRSMITRCLSSKTMKAILEVQFDLPQQVLDLVYGQTLCWLGTFFSPLIPVISLFKLCFLFYMMKFYLYIICVPPTTGYRASRTNSYFFAVLLVSFIIIAIPLGYMIASINPSRACGPFQGQEYMWDIVVTTVSSWPKWTLDVISFLNTAAFIIPVIVLLSLMLYYYWAVAGARRAKLTMLREHLILEGKDKHFLLTRLHALLKKKTELESEPHS</sequence>